<comment type="caution">
    <text evidence="1">The sequence shown here is derived from an EMBL/GenBank/DDBJ whole genome shotgun (WGS) entry which is preliminary data.</text>
</comment>
<reference evidence="1" key="1">
    <citation type="submission" date="2022-07" db="EMBL/GenBank/DDBJ databases">
        <title>Genome analysis of Parmales, a sister group of diatoms, reveals the evolutionary specialization of diatoms from phago-mixotrophs to photoautotrophs.</title>
        <authorList>
            <person name="Ban H."/>
            <person name="Sato S."/>
            <person name="Yoshikawa S."/>
            <person name="Kazumasa Y."/>
            <person name="Nakamura Y."/>
            <person name="Ichinomiya M."/>
            <person name="Saitoh K."/>
            <person name="Sato N."/>
            <person name="Blanc-Mathieu R."/>
            <person name="Endo H."/>
            <person name="Kuwata A."/>
            <person name="Ogata H."/>
        </authorList>
    </citation>
    <scope>NUCLEOTIDE SEQUENCE</scope>
</reference>
<name>A0A9W7AE82_9STRA</name>
<sequence>MKLREEAEAMSAALPQSETLLRRAGAEPSSFTHRLFLNFGREENTWMDPSWGRSGRRLECTLDVEFLSDGGLRTSPSIRLRGGFDSLPIGGASYEIESKKNNILFRIETKGSENYTNLGDVSIPEGCFIACQGWIGGDPRKNPDNSSVREGIITVRQRGWHTGFFRMENRIAGVCKLRVINEKLSQ</sequence>
<protein>
    <submittedName>
        <fullName evidence="1">Uncharacterized protein</fullName>
    </submittedName>
</protein>
<evidence type="ECO:0000313" key="2">
    <source>
        <dbReference type="Proteomes" id="UP001165082"/>
    </source>
</evidence>
<proteinExistence type="predicted"/>
<dbReference type="AlphaFoldDB" id="A0A9W7AE82"/>
<dbReference type="Proteomes" id="UP001165082">
    <property type="component" value="Unassembled WGS sequence"/>
</dbReference>
<accession>A0A9W7AE82</accession>
<evidence type="ECO:0000313" key="1">
    <source>
        <dbReference type="EMBL" id="GMH66130.1"/>
    </source>
</evidence>
<dbReference type="OrthoDB" id="45740at2759"/>
<gene>
    <name evidence="1" type="ORF">TrRE_jg9552</name>
</gene>
<dbReference type="EMBL" id="BRXZ01001236">
    <property type="protein sequence ID" value="GMH66130.1"/>
    <property type="molecule type" value="Genomic_DNA"/>
</dbReference>
<keyword evidence="2" id="KW-1185">Reference proteome</keyword>
<organism evidence="1 2">
    <name type="scientific">Triparma retinervis</name>
    <dbReference type="NCBI Taxonomy" id="2557542"/>
    <lineage>
        <taxon>Eukaryota</taxon>
        <taxon>Sar</taxon>
        <taxon>Stramenopiles</taxon>
        <taxon>Ochrophyta</taxon>
        <taxon>Bolidophyceae</taxon>
        <taxon>Parmales</taxon>
        <taxon>Triparmaceae</taxon>
        <taxon>Triparma</taxon>
    </lineage>
</organism>